<protein>
    <submittedName>
        <fullName evidence="1">Uncharacterized protein</fullName>
    </submittedName>
</protein>
<gene>
    <name evidence="1" type="primary">OJ1253_E02.30</name>
</gene>
<dbReference type="Proteomes" id="UP000000763">
    <property type="component" value="Chromosome 9"/>
</dbReference>
<proteinExistence type="predicted"/>
<organism evidence="1 2">
    <name type="scientific">Oryza sativa subsp. japonica</name>
    <name type="common">Rice</name>
    <dbReference type="NCBI Taxonomy" id="39947"/>
    <lineage>
        <taxon>Eukaryota</taxon>
        <taxon>Viridiplantae</taxon>
        <taxon>Streptophyta</taxon>
        <taxon>Embryophyta</taxon>
        <taxon>Tracheophyta</taxon>
        <taxon>Spermatophyta</taxon>
        <taxon>Magnoliopsida</taxon>
        <taxon>Liliopsida</taxon>
        <taxon>Poales</taxon>
        <taxon>Poaceae</taxon>
        <taxon>BOP clade</taxon>
        <taxon>Oryzoideae</taxon>
        <taxon>Oryzeae</taxon>
        <taxon>Oryzinae</taxon>
        <taxon>Oryza</taxon>
        <taxon>Oryza sativa</taxon>
    </lineage>
</organism>
<dbReference type="EMBL" id="AP005566">
    <property type="protein sequence ID" value="BAD28744.1"/>
    <property type="molecule type" value="Genomic_DNA"/>
</dbReference>
<reference evidence="2" key="1">
    <citation type="journal article" date="2005" name="Nature">
        <title>The map-based sequence of the rice genome.</title>
        <authorList>
            <consortium name="International rice genome sequencing project (IRGSP)"/>
            <person name="Matsumoto T."/>
            <person name="Wu J."/>
            <person name="Kanamori H."/>
            <person name="Katayose Y."/>
            <person name="Fujisawa M."/>
            <person name="Namiki N."/>
            <person name="Mizuno H."/>
            <person name="Yamamoto K."/>
            <person name="Antonio B.A."/>
            <person name="Baba T."/>
            <person name="Sakata K."/>
            <person name="Nagamura Y."/>
            <person name="Aoki H."/>
            <person name="Arikawa K."/>
            <person name="Arita K."/>
            <person name="Bito T."/>
            <person name="Chiden Y."/>
            <person name="Fujitsuka N."/>
            <person name="Fukunaka R."/>
            <person name="Hamada M."/>
            <person name="Harada C."/>
            <person name="Hayashi A."/>
            <person name="Hijishita S."/>
            <person name="Honda M."/>
            <person name="Hosokawa S."/>
            <person name="Ichikawa Y."/>
            <person name="Idonuma A."/>
            <person name="Iijima M."/>
            <person name="Ikeda M."/>
            <person name="Ikeno M."/>
            <person name="Ito K."/>
            <person name="Ito S."/>
            <person name="Ito T."/>
            <person name="Ito Y."/>
            <person name="Ito Y."/>
            <person name="Iwabuchi A."/>
            <person name="Kamiya K."/>
            <person name="Karasawa W."/>
            <person name="Kurita K."/>
            <person name="Katagiri S."/>
            <person name="Kikuta A."/>
            <person name="Kobayashi H."/>
            <person name="Kobayashi N."/>
            <person name="Machita K."/>
            <person name="Maehara T."/>
            <person name="Masukawa M."/>
            <person name="Mizubayashi T."/>
            <person name="Mukai Y."/>
            <person name="Nagasaki H."/>
            <person name="Nagata Y."/>
            <person name="Naito S."/>
            <person name="Nakashima M."/>
            <person name="Nakama Y."/>
            <person name="Nakamichi Y."/>
            <person name="Nakamura M."/>
            <person name="Meguro A."/>
            <person name="Negishi M."/>
            <person name="Ohta I."/>
            <person name="Ohta T."/>
            <person name="Okamoto M."/>
            <person name="Ono N."/>
            <person name="Saji S."/>
            <person name="Sakaguchi M."/>
            <person name="Sakai K."/>
            <person name="Shibata M."/>
            <person name="Shimokawa T."/>
            <person name="Song J."/>
            <person name="Takazaki Y."/>
            <person name="Terasawa K."/>
            <person name="Tsugane M."/>
            <person name="Tsuji K."/>
            <person name="Ueda S."/>
            <person name="Waki K."/>
            <person name="Yamagata H."/>
            <person name="Yamamoto M."/>
            <person name="Yamamoto S."/>
            <person name="Yamane H."/>
            <person name="Yoshiki S."/>
            <person name="Yoshihara R."/>
            <person name="Yukawa K."/>
            <person name="Zhong H."/>
            <person name="Yano M."/>
            <person name="Yuan Q."/>
            <person name="Ouyang S."/>
            <person name="Liu J."/>
            <person name="Jones K.M."/>
            <person name="Gansberger K."/>
            <person name="Moffat K."/>
            <person name="Hill J."/>
            <person name="Bera J."/>
            <person name="Fadrosh D."/>
            <person name="Jin S."/>
            <person name="Johri S."/>
            <person name="Kim M."/>
            <person name="Overton L."/>
            <person name="Reardon M."/>
            <person name="Tsitrin T."/>
            <person name="Vuong H."/>
            <person name="Weaver B."/>
            <person name="Ciecko A."/>
            <person name="Tallon L."/>
            <person name="Jackson J."/>
            <person name="Pai G."/>
            <person name="Aken S.V."/>
            <person name="Utterback T."/>
            <person name="Reidmuller S."/>
            <person name="Feldblyum T."/>
            <person name="Hsiao J."/>
            <person name="Zismann V."/>
            <person name="Iobst S."/>
            <person name="de Vazeille A.R."/>
            <person name="Buell C.R."/>
            <person name="Ying K."/>
            <person name="Li Y."/>
            <person name="Lu T."/>
            <person name="Huang Y."/>
            <person name="Zhao Q."/>
            <person name="Feng Q."/>
            <person name="Zhang L."/>
            <person name="Zhu J."/>
            <person name="Weng Q."/>
            <person name="Mu J."/>
            <person name="Lu Y."/>
            <person name="Fan D."/>
            <person name="Liu Y."/>
            <person name="Guan J."/>
            <person name="Zhang Y."/>
            <person name="Yu S."/>
            <person name="Liu X."/>
            <person name="Zhang Y."/>
            <person name="Hong G."/>
            <person name="Han B."/>
            <person name="Choisne N."/>
            <person name="Demange N."/>
            <person name="Orjeda G."/>
            <person name="Samain S."/>
            <person name="Cattolico L."/>
            <person name="Pelletier E."/>
            <person name="Couloux A."/>
            <person name="Segurens B."/>
            <person name="Wincker P."/>
            <person name="D'Hont A."/>
            <person name="Scarpelli C."/>
            <person name="Weissenbach J."/>
            <person name="Salanoubat M."/>
            <person name="Quetier F."/>
            <person name="Yu Y."/>
            <person name="Kim H.R."/>
            <person name="Rambo T."/>
            <person name="Currie J."/>
            <person name="Collura K."/>
            <person name="Luo M."/>
            <person name="Yang T."/>
            <person name="Ammiraju J.S.S."/>
            <person name="Engler F."/>
            <person name="Soderlund C."/>
            <person name="Wing R.A."/>
            <person name="Palmer L.E."/>
            <person name="de la Bastide M."/>
            <person name="Spiegel L."/>
            <person name="Nascimento L."/>
            <person name="Zutavern T."/>
            <person name="O'Shaughnessy A."/>
            <person name="Dike S."/>
            <person name="Dedhia N."/>
            <person name="Preston R."/>
            <person name="Balija V."/>
            <person name="McCombie W.R."/>
            <person name="Chow T."/>
            <person name="Chen H."/>
            <person name="Chung M."/>
            <person name="Chen C."/>
            <person name="Shaw J."/>
            <person name="Wu H."/>
            <person name="Hsiao K."/>
            <person name="Chao Y."/>
            <person name="Chu M."/>
            <person name="Cheng C."/>
            <person name="Hour A."/>
            <person name="Lee P."/>
            <person name="Lin S."/>
            <person name="Lin Y."/>
            <person name="Liou J."/>
            <person name="Liu S."/>
            <person name="Hsing Y."/>
            <person name="Raghuvanshi S."/>
            <person name="Mohanty A."/>
            <person name="Bharti A.K."/>
            <person name="Gaur A."/>
            <person name="Gupta V."/>
            <person name="Kumar D."/>
            <person name="Ravi V."/>
            <person name="Vij S."/>
            <person name="Kapur A."/>
            <person name="Khurana P."/>
            <person name="Khurana P."/>
            <person name="Khurana J.P."/>
            <person name="Tyagi A.K."/>
            <person name="Gaikwad K."/>
            <person name="Singh A."/>
            <person name="Dalal V."/>
            <person name="Srivastava S."/>
            <person name="Dixit A."/>
            <person name="Pal A.K."/>
            <person name="Ghazi I.A."/>
            <person name="Yadav M."/>
            <person name="Pandit A."/>
            <person name="Bhargava A."/>
            <person name="Sureshbabu K."/>
            <person name="Batra K."/>
            <person name="Sharma T.R."/>
            <person name="Mohapatra T."/>
            <person name="Singh N.K."/>
            <person name="Messing J."/>
            <person name="Nelson A.B."/>
            <person name="Fuks G."/>
            <person name="Kavchok S."/>
            <person name="Keizer G."/>
            <person name="Linton E."/>
            <person name="Llaca V."/>
            <person name="Song R."/>
            <person name="Tanyolac B."/>
            <person name="Young S."/>
            <person name="Ho-Il K."/>
            <person name="Hahn J.H."/>
            <person name="Sangsakoo G."/>
            <person name="Vanavichit A."/>
            <person name="de Mattos Luiz.A.T."/>
            <person name="Zimmer P.D."/>
            <person name="Malone G."/>
            <person name="Dellagostin O."/>
            <person name="de Oliveira A.C."/>
            <person name="Bevan M."/>
            <person name="Bancroft I."/>
            <person name="Minx P."/>
            <person name="Cordum H."/>
            <person name="Wilson R."/>
            <person name="Cheng Z."/>
            <person name="Jin W."/>
            <person name="Jiang J."/>
            <person name="Leong S.A."/>
            <person name="Iwama H."/>
            <person name="Gojobori T."/>
            <person name="Itoh T."/>
            <person name="Niimura Y."/>
            <person name="Fujii Y."/>
            <person name="Habara T."/>
            <person name="Sakai H."/>
            <person name="Sato Y."/>
            <person name="Wilson G."/>
            <person name="Kumar K."/>
            <person name="McCouch S."/>
            <person name="Juretic N."/>
            <person name="Hoen D."/>
            <person name="Wright S."/>
            <person name="Bruskiewich R."/>
            <person name="Bureau T."/>
            <person name="Miyao A."/>
            <person name="Hirochika H."/>
            <person name="Nishikawa T."/>
            <person name="Kadowaki K."/>
            <person name="Sugiura M."/>
            <person name="Burr B."/>
            <person name="Sasaki T."/>
        </authorList>
    </citation>
    <scope>NUCLEOTIDE SEQUENCE [LARGE SCALE GENOMIC DNA]</scope>
    <source>
        <strain evidence="2">cv. Nipponbare</strain>
    </source>
</reference>
<dbReference type="AlphaFoldDB" id="Q6ERH6"/>
<accession>Q6ERH6</accession>
<sequence>MAIGPTEKQTEVVTKEVDVVGWDHMSSLQTNGLATVAPVSWAWPKVPFFSPTRVG</sequence>
<evidence type="ECO:0000313" key="1">
    <source>
        <dbReference type="EMBL" id="BAD28744.1"/>
    </source>
</evidence>
<evidence type="ECO:0000313" key="2">
    <source>
        <dbReference type="Proteomes" id="UP000000763"/>
    </source>
</evidence>
<name>Q6ERH6_ORYSJ</name>
<reference evidence="2" key="2">
    <citation type="journal article" date="2008" name="Nucleic Acids Res.">
        <title>The rice annotation project database (RAP-DB): 2008 update.</title>
        <authorList>
            <consortium name="The rice annotation project (RAP)"/>
        </authorList>
    </citation>
    <scope>GENOME REANNOTATION</scope>
    <source>
        <strain evidence="2">cv. Nipponbare</strain>
    </source>
</reference>